<protein>
    <submittedName>
        <fullName evidence="2">Uncharacterized protein</fullName>
    </submittedName>
</protein>
<reference evidence="2" key="1">
    <citation type="submission" date="2018-06" db="EMBL/GenBank/DDBJ databases">
        <authorList>
            <person name="Zhirakovskaya E."/>
        </authorList>
    </citation>
    <scope>NUCLEOTIDE SEQUENCE</scope>
</reference>
<keyword evidence="1" id="KW-1133">Transmembrane helix</keyword>
<dbReference type="AlphaFoldDB" id="A0A3B1BYV0"/>
<evidence type="ECO:0000256" key="1">
    <source>
        <dbReference type="SAM" id="Phobius"/>
    </source>
</evidence>
<feature type="non-terminal residue" evidence="2">
    <location>
        <position position="1"/>
    </location>
</feature>
<feature type="transmembrane region" description="Helical" evidence="1">
    <location>
        <begin position="82"/>
        <end position="104"/>
    </location>
</feature>
<name>A0A3B1BYV0_9ZZZZ</name>
<keyword evidence="1" id="KW-0812">Transmembrane</keyword>
<organism evidence="2">
    <name type="scientific">hydrothermal vent metagenome</name>
    <dbReference type="NCBI Taxonomy" id="652676"/>
    <lineage>
        <taxon>unclassified sequences</taxon>
        <taxon>metagenomes</taxon>
        <taxon>ecological metagenomes</taxon>
    </lineage>
</organism>
<feature type="transmembrane region" description="Helical" evidence="1">
    <location>
        <begin position="40"/>
        <end position="61"/>
    </location>
</feature>
<evidence type="ECO:0000313" key="2">
    <source>
        <dbReference type="EMBL" id="VAX20972.1"/>
    </source>
</evidence>
<keyword evidence="1" id="KW-0472">Membrane</keyword>
<gene>
    <name evidence="2" type="ORF">MNBD_NITROSPINAE04-1250</name>
</gene>
<accession>A0A3B1BYV0</accession>
<sequence length="121" mass="13863">GPSWEFYWPYFDYPIGGDAWTYPGVPLKMTVAMLGNMPNWAGALTILVFMGGGMVLPLALIRFSDSFKLAAMFKDYFRKLGIIRYCIIQVHVLLMLGMVGKVLLRLTFGYKYIFTTPWFNI</sequence>
<dbReference type="EMBL" id="UOGA01000191">
    <property type="protein sequence ID" value="VAX20972.1"/>
    <property type="molecule type" value="Genomic_DNA"/>
</dbReference>
<proteinExistence type="predicted"/>